<dbReference type="InterPro" id="IPR050397">
    <property type="entry name" value="Env_Response_Regulators"/>
</dbReference>
<organism evidence="2">
    <name type="scientific">Gracilinema caldarium</name>
    <dbReference type="NCBI Taxonomy" id="215591"/>
    <lineage>
        <taxon>Bacteria</taxon>
        <taxon>Pseudomonadati</taxon>
        <taxon>Spirochaetota</taxon>
        <taxon>Spirochaetia</taxon>
        <taxon>Spirochaetales</taxon>
        <taxon>Breznakiellaceae</taxon>
        <taxon>Gracilinema</taxon>
    </lineage>
</organism>
<dbReference type="Pfam" id="PF00027">
    <property type="entry name" value="cNMP_binding"/>
    <property type="match status" value="2"/>
</dbReference>
<dbReference type="CDD" id="cd00038">
    <property type="entry name" value="CAP_ED"/>
    <property type="match status" value="2"/>
</dbReference>
<accession>A0A7C3IJF0</accession>
<evidence type="ECO:0000313" key="2">
    <source>
        <dbReference type="EMBL" id="HFH30461.1"/>
    </source>
</evidence>
<protein>
    <submittedName>
        <fullName evidence="2">Cyclic nucleotide-binding domain-containing protein</fullName>
    </submittedName>
</protein>
<dbReference type="SMART" id="SM00100">
    <property type="entry name" value="cNMP"/>
    <property type="match status" value="2"/>
</dbReference>
<dbReference type="PROSITE" id="PS50042">
    <property type="entry name" value="CNMP_BINDING_3"/>
    <property type="match status" value="2"/>
</dbReference>
<dbReference type="InterPro" id="IPR014710">
    <property type="entry name" value="RmlC-like_jellyroll"/>
</dbReference>
<feature type="domain" description="Cyclic nucleotide-binding" evidence="1">
    <location>
        <begin position="197"/>
        <end position="297"/>
    </location>
</feature>
<dbReference type="EMBL" id="DSVL01000410">
    <property type="protein sequence ID" value="HFH30461.1"/>
    <property type="molecule type" value="Genomic_DNA"/>
</dbReference>
<dbReference type="SUPFAM" id="SSF51206">
    <property type="entry name" value="cAMP-binding domain-like"/>
    <property type="match status" value="2"/>
</dbReference>
<dbReference type="Gene3D" id="2.60.120.10">
    <property type="entry name" value="Jelly Rolls"/>
    <property type="match status" value="2"/>
</dbReference>
<dbReference type="GO" id="GO:0005829">
    <property type="term" value="C:cytosol"/>
    <property type="evidence" value="ECO:0007669"/>
    <property type="project" value="TreeGrafter"/>
</dbReference>
<dbReference type="InterPro" id="IPR000595">
    <property type="entry name" value="cNMP-bd_dom"/>
</dbReference>
<comment type="caution">
    <text evidence="2">The sequence shown here is derived from an EMBL/GenBank/DDBJ whole genome shotgun (WGS) entry which is preliminary data.</text>
</comment>
<dbReference type="InterPro" id="IPR018490">
    <property type="entry name" value="cNMP-bd_dom_sf"/>
</dbReference>
<gene>
    <name evidence="2" type="ORF">ENS59_13295</name>
</gene>
<dbReference type="InterPro" id="IPR018488">
    <property type="entry name" value="cNMP-bd_CS"/>
</dbReference>
<proteinExistence type="predicted"/>
<dbReference type="PANTHER" id="PTHR24567:SF74">
    <property type="entry name" value="HTH-TYPE TRANSCRIPTIONAL REGULATOR ARCR"/>
    <property type="match status" value="1"/>
</dbReference>
<sequence length="411" mass="46856">MANQLQLAFVNFKKDSYIIVEGKQNADRFFIIRQGKVRISKEVEVVEEEGGNILGPGDFFGVVATMSGHSHIETAQALTDVTLISVQKDQYVQLIQNNTPVAMKIILQFSKRMRFLDEALTRLTLKNTADNDPSHLFKVAEYYAKQSQFNQAYFAYHQYIKYCPTGQNVQLARERMVKIAPYAKAVYLDKKTDEFTRTYPKDTMIFSEGQPGDELYIIQKGSVKIVKIVDNNEVLLAVLRQGDIFGEMALLESKPRSANAIAYEDCTVLAVNKENFERMVGSQPQIISRLTQLLAERIWFIYKQLANTLITDPLGRMYDALLIQLEKNRIPLGNSPHTFDFGPKELINMVGLPTAEGNLVIRKLLENPKIRVVDNKIALTDVSEVVKQTEYYRKMQKIERARREAASRIGL</sequence>
<dbReference type="AlphaFoldDB" id="A0A7C3IJF0"/>
<feature type="domain" description="Cyclic nucleotide-binding" evidence="1">
    <location>
        <begin position="1"/>
        <end position="112"/>
    </location>
</feature>
<reference evidence="2" key="1">
    <citation type="journal article" date="2020" name="mSystems">
        <title>Genome- and Community-Level Interaction Insights into Carbon Utilization and Element Cycling Functions of Hydrothermarchaeota in Hydrothermal Sediment.</title>
        <authorList>
            <person name="Zhou Z."/>
            <person name="Liu Y."/>
            <person name="Xu W."/>
            <person name="Pan J."/>
            <person name="Luo Z.H."/>
            <person name="Li M."/>
        </authorList>
    </citation>
    <scope>NUCLEOTIDE SEQUENCE [LARGE SCALE GENOMIC DNA]</scope>
    <source>
        <strain evidence="2">SpSt-503</strain>
    </source>
</reference>
<dbReference type="PROSITE" id="PS00889">
    <property type="entry name" value="CNMP_BINDING_2"/>
    <property type="match status" value="1"/>
</dbReference>
<name>A0A7C3IJF0_9SPIR</name>
<dbReference type="PANTHER" id="PTHR24567">
    <property type="entry name" value="CRP FAMILY TRANSCRIPTIONAL REGULATORY PROTEIN"/>
    <property type="match status" value="1"/>
</dbReference>
<dbReference type="PRINTS" id="PR00103">
    <property type="entry name" value="CAMPKINASE"/>
</dbReference>
<dbReference type="GO" id="GO:0003700">
    <property type="term" value="F:DNA-binding transcription factor activity"/>
    <property type="evidence" value="ECO:0007669"/>
    <property type="project" value="TreeGrafter"/>
</dbReference>
<evidence type="ECO:0000259" key="1">
    <source>
        <dbReference type="PROSITE" id="PS50042"/>
    </source>
</evidence>